<evidence type="ECO:0000259" key="9">
    <source>
        <dbReference type="Pfam" id="PF01120"/>
    </source>
</evidence>
<dbReference type="Pfam" id="PF01120">
    <property type="entry name" value="Alpha_L_fucos"/>
    <property type="match status" value="1"/>
</dbReference>
<dbReference type="PANTHER" id="PTHR10030:SF37">
    <property type="entry name" value="ALPHA-L-FUCOSIDASE-RELATED"/>
    <property type="match status" value="1"/>
</dbReference>
<dbReference type="Proteomes" id="UP000284205">
    <property type="component" value="Unassembled WGS sequence"/>
</dbReference>
<dbReference type="GeneID" id="75112075"/>
<reference evidence="10 11" key="1">
    <citation type="submission" date="2018-08" db="EMBL/GenBank/DDBJ databases">
        <title>A genome reference for cultivated species of the human gut microbiota.</title>
        <authorList>
            <person name="Zou Y."/>
            <person name="Xue W."/>
            <person name="Luo G."/>
        </authorList>
    </citation>
    <scope>NUCLEOTIDE SEQUENCE [LARGE SCALE GENOMIC DNA]</scope>
    <source>
        <strain evidence="10 11">AF24-29LB</strain>
    </source>
</reference>
<keyword evidence="4 8" id="KW-0732">Signal</keyword>
<gene>
    <name evidence="10" type="ORF">DWY26_09205</name>
</gene>
<organism evidence="10 11">
    <name type="scientific">Bacteroides caccae</name>
    <dbReference type="NCBI Taxonomy" id="47678"/>
    <lineage>
        <taxon>Bacteria</taxon>
        <taxon>Pseudomonadati</taxon>
        <taxon>Bacteroidota</taxon>
        <taxon>Bacteroidia</taxon>
        <taxon>Bacteroidales</taxon>
        <taxon>Bacteroidaceae</taxon>
        <taxon>Bacteroides</taxon>
    </lineage>
</organism>
<dbReference type="InterPro" id="IPR017853">
    <property type="entry name" value="GH"/>
</dbReference>
<evidence type="ECO:0000256" key="5">
    <source>
        <dbReference type="ARBA" id="ARBA00022801"/>
    </source>
</evidence>
<keyword evidence="5" id="KW-0378">Hydrolase</keyword>
<dbReference type="InterPro" id="IPR016286">
    <property type="entry name" value="FUC_metazoa-typ"/>
</dbReference>
<accession>A0A412FV39</accession>
<evidence type="ECO:0000313" key="10">
    <source>
        <dbReference type="EMBL" id="RGR71980.1"/>
    </source>
</evidence>
<dbReference type="RefSeq" id="WP_005682023.1">
    <property type="nucleotide sequence ID" value="NZ_CABMOQ010000016.1"/>
</dbReference>
<dbReference type="EMBL" id="QRUO01000007">
    <property type="protein sequence ID" value="RGR71980.1"/>
    <property type="molecule type" value="Genomic_DNA"/>
</dbReference>
<protein>
    <recommendedName>
        <fullName evidence="3">alpha-L-fucosidase</fullName>
        <ecNumber evidence="3">3.2.1.51</ecNumber>
    </recommendedName>
</protein>
<feature type="domain" description="Glycoside hydrolase family 29 N-terminal" evidence="9">
    <location>
        <begin position="36"/>
        <end position="385"/>
    </location>
</feature>
<feature type="region of interest" description="Disordered" evidence="7">
    <location>
        <begin position="392"/>
        <end position="415"/>
    </location>
</feature>
<evidence type="ECO:0000256" key="7">
    <source>
        <dbReference type="SAM" id="MobiDB-lite"/>
    </source>
</evidence>
<evidence type="ECO:0000256" key="4">
    <source>
        <dbReference type="ARBA" id="ARBA00022729"/>
    </source>
</evidence>
<dbReference type="GO" id="GO:0016139">
    <property type="term" value="P:glycoside catabolic process"/>
    <property type="evidence" value="ECO:0007669"/>
    <property type="project" value="TreeGrafter"/>
</dbReference>
<comment type="similarity">
    <text evidence="2">Belongs to the glycosyl hydrolase 29 family.</text>
</comment>
<dbReference type="Gene3D" id="3.20.20.80">
    <property type="entry name" value="Glycosidases"/>
    <property type="match status" value="1"/>
</dbReference>
<evidence type="ECO:0000256" key="8">
    <source>
        <dbReference type="SAM" id="SignalP"/>
    </source>
</evidence>
<dbReference type="GO" id="GO:0005764">
    <property type="term" value="C:lysosome"/>
    <property type="evidence" value="ECO:0007669"/>
    <property type="project" value="TreeGrafter"/>
</dbReference>
<sequence>MKKIRINLFIICLLGVLAEVCAQESTWREMPYFLKGYEKQYKKSPKEAALSWFKDARFGLFVHWGPASLYGQGEWVMYNNRIPIKEYEQKTREFKGDKFNAQDYVNLALDANMKYITFVIKHHDGFALWDSKASDYNSVKYPSGRDFLKELSITCKKAGLGLFIYYSVGLDWHHPYYIPNTMYDPARPHYAKTPEEYKYSKPEDFKHYMNFAKTQIMELCTMYGPIAGFWFDTVGGVYQYSDLFNIQEVYDMIHAIQPHALVVFKTGANGNEDFITGERHFGSLAPVFKSVGLPKKVQDAADYSWQNNKAKPAELNIPIQTLGWAYHSSSKQRQKSAKEVMDLLDYCAKVNANLLLNIGPRPDGSILEENVRVLKEVGRKLKKEGFPRLNTKDYMKYRDSAKQERPKEKENQTAN</sequence>
<dbReference type="SMART" id="SM00812">
    <property type="entry name" value="Alpha_L_fucos"/>
    <property type="match status" value="1"/>
</dbReference>
<comment type="function">
    <text evidence="1">Alpha-L-fucosidase is responsible for hydrolyzing the alpha-1,6-linked fucose joined to the reducing-end N-acetylglucosamine of the carbohydrate moieties of glycoproteins.</text>
</comment>
<evidence type="ECO:0000256" key="2">
    <source>
        <dbReference type="ARBA" id="ARBA00007951"/>
    </source>
</evidence>
<proteinExistence type="inferred from homology"/>
<evidence type="ECO:0000256" key="1">
    <source>
        <dbReference type="ARBA" id="ARBA00004071"/>
    </source>
</evidence>
<comment type="caution">
    <text evidence="10">The sequence shown here is derived from an EMBL/GenBank/DDBJ whole genome shotgun (WGS) entry which is preliminary data.</text>
</comment>
<dbReference type="PIRSF" id="PIRSF001092">
    <property type="entry name" value="Alpha-L-fucosidase"/>
    <property type="match status" value="1"/>
</dbReference>
<feature type="chain" id="PRO_5019089317" description="alpha-L-fucosidase" evidence="8">
    <location>
        <begin position="23"/>
        <end position="415"/>
    </location>
</feature>
<keyword evidence="6" id="KW-0326">Glycosidase</keyword>
<name>A0A412FV39_9BACE</name>
<evidence type="ECO:0000313" key="11">
    <source>
        <dbReference type="Proteomes" id="UP000284205"/>
    </source>
</evidence>
<feature type="signal peptide" evidence="8">
    <location>
        <begin position="1"/>
        <end position="22"/>
    </location>
</feature>
<dbReference type="SUPFAM" id="SSF51445">
    <property type="entry name" value="(Trans)glycosidases"/>
    <property type="match status" value="1"/>
</dbReference>
<dbReference type="GO" id="GO:0006004">
    <property type="term" value="P:fucose metabolic process"/>
    <property type="evidence" value="ECO:0007669"/>
    <property type="project" value="InterPro"/>
</dbReference>
<dbReference type="InterPro" id="IPR057739">
    <property type="entry name" value="Glyco_hydro_29_N"/>
</dbReference>
<dbReference type="InterPro" id="IPR000933">
    <property type="entry name" value="Glyco_hydro_29"/>
</dbReference>
<evidence type="ECO:0000256" key="3">
    <source>
        <dbReference type="ARBA" id="ARBA00012662"/>
    </source>
</evidence>
<evidence type="ECO:0000256" key="6">
    <source>
        <dbReference type="ARBA" id="ARBA00023295"/>
    </source>
</evidence>
<dbReference type="EC" id="3.2.1.51" evidence="3"/>
<dbReference type="GO" id="GO:0004560">
    <property type="term" value="F:alpha-L-fucosidase activity"/>
    <property type="evidence" value="ECO:0007669"/>
    <property type="project" value="InterPro"/>
</dbReference>
<dbReference type="PANTHER" id="PTHR10030">
    <property type="entry name" value="ALPHA-L-FUCOSIDASE"/>
    <property type="match status" value="1"/>
</dbReference>
<dbReference type="AlphaFoldDB" id="A0A412FV39"/>